<organism evidence="2 3">
    <name type="scientific">Brassica cretica</name>
    <name type="common">Mustard</name>
    <dbReference type="NCBI Taxonomy" id="69181"/>
    <lineage>
        <taxon>Eukaryota</taxon>
        <taxon>Viridiplantae</taxon>
        <taxon>Streptophyta</taxon>
        <taxon>Embryophyta</taxon>
        <taxon>Tracheophyta</taxon>
        <taxon>Spermatophyta</taxon>
        <taxon>Magnoliopsida</taxon>
        <taxon>eudicotyledons</taxon>
        <taxon>Gunneridae</taxon>
        <taxon>Pentapetalae</taxon>
        <taxon>rosids</taxon>
        <taxon>malvids</taxon>
        <taxon>Brassicales</taxon>
        <taxon>Brassicaceae</taxon>
        <taxon>Brassiceae</taxon>
        <taxon>Brassica</taxon>
    </lineage>
</organism>
<reference evidence="2" key="1">
    <citation type="submission" date="2019-12" db="EMBL/GenBank/DDBJ databases">
        <title>Genome sequencing and annotation of Brassica cretica.</title>
        <authorList>
            <person name="Studholme D.J."/>
            <person name="Sarris P."/>
        </authorList>
    </citation>
    <scope>NUCLEOTIDE SEQUENCE</scope>
    <source>
        <strain evidence="2">PFS-109/04</strain>
        <tissue evidence="2">Leaf</tissue>
    </source>
</reference>
<dbReference type="InterPro" id="IPR050354">
    <property type="entry name" value="F-box/kelch-repeat_ARATH"/>
</dbReference>
<evidence type="ECO:0000259" key="1">
    <source>
        <dbReference type="Pfam" id="PF25210"/>
    </source>
</evidence>
<dbReference type="Pfam" id="PF25210">
    <property type="entry name" value="Kelch_FKB95"/>
    <property type="match status" value="1"/>
</dbReference>
<dbReference type="EMBL" id="QGKX02001521">
    <property type="protein sequence ID" value="KAF3507691.1"/>
    <property type="molecule type" value="Genomic_DNA"/>
</dbReference>
<dbReference type="AlphaFoldDB" id="A0A8S9P0A2"/>
<comment type="caution">
    <text evidence="2">The sequence shown here is derived from an EMBL/GenBank/DDBJ whole genome shotgun (WGS) entry which is preliminary data.</text>
</comment>
<feature type="domain" description="FKB95-like N-terminal Kelch" evidence="1">
    <location>
        <begin position="83"/>
        <end position="231"/>
    </location>
</feature>
<evidence type="ECO:0000313" key="2">
    <source>
        <dbReference type="EMBL" id="KAF3507691.1"/>
    </source>
</evidence>
<dbReference type="PANTHER" id="PTHR24414:SF185">
    <property type="entry name" value="F-BOX DOMAIN-CONTAINING PROTEIN"/>
    <property type="match status" value="1"/>
</dbReference>
<proteinExistence type="predicted"/>
<gene>
    <name evidence="2" type="ORF">F2Q69_00008648</name>
</gene>
<accession>A0A8S9P0A2</accession>
<dbReference type="PANTHER" id="PTHR24414">
    <property type="entry name" value="F-BOX/KELCH-REPEAT PROTEIN SKIP4"/>
    <property type="match status" value="1"/>
</dbReference>
<dbReference type="InterPro" id="IPR015915">
    <property type="entry name" value="Kelch-typ_b-propeller"/>
</dbReference>
<name>A0A8S9P0A2_BRACR</name>
<dbReference type="InterPro" id="IPR057499">
    <property type="entry name" value="Kelch_FKB95"/>
</dbReference>
<protein>
    <recommendedName>
        <fullName evidence="1">FKB95-like N-terminal Kelch domain-containing protein</fullName>
    </recommendedName>
</protein>
<dbReference type="SUPFAM" id="SSF117281">
    <property type="entry name" value="Kelch motif"/>
    <property type="match status" value="1"/>
</dbReference>
<sequence length="247" mass="28474">MKYTEETTSRGWFDLKKAKSRYEFRCRTTAEEEEESISSVVVVTSRRNSCKLSSPNIEILLSKTLPSLQDHLLSHLIHGALLLPDPGAELRVTLIKKVEVKTGKICVKSIEEMDYVYDPKEGKWDVPEAFVIESECEIDNVRYQCGRQSCLWYDIKHNEWKAVKGLATLNGNRLCYFVEIANYGGKLLILWGKFAPPRRQNKNIWCAVIALERRNNDEEVWGKVEWASVVLTVPKSYVFLRCEVKPV</sequence>
<dbReference type="Proteomes" id="UP000712600">
    <property type="component" value="Unassembled WGS sequence"/>
</dbReference>
<evidence type="ECO:0000313" key="3">
    <source>
        <dbReference type="Proteomes" id="UP000712600"/>
    </source>
</evidence>